<evidence type="ECO:0000313" key="2">
    <source>
        <dbReference type="EMBL" id="CSD35844.1"/>
    </source>
</evidence>
<protein>
    <submittedName>
        <fullName evidence="2">Uncharacterized protein</fullName>
    </submittedName>
</protein>
<organism evidence="2 3">
    <name type="scientific">Vibrio cholerae</name>
    <dbReference type="NCBI Taxonomy" id="666"/>
    <lineage>
        <taxon>Bacteria</taxon>
        <taxon>Pseudomonadati</taxon>
        <taxon>Pseudomonadota</taxon>
        <taxon>Gammaproteobacteria</taxon>
        <taxon>Vibrionales</taxon>
        <taxon>Vibrionaceae</taxon>
        <taxon>Vibrio</taxon>
    </lineage>
</organism>
<proteinExistence type="predicted"/>
<gene>
    <name evidence="2" type="ORF">ERS013200_03977</name>
</gene>
<evidence type="ECO:0000313" key="3">
    <source>
        <dbReference type="Proteomes" id="UP000041770"/>
    </source>
</evidence>
<feature type="region of interest" description="Disordered" evidence="1">
    <location>
        <begin position="44"/>
        <end position="82"/>
    </location>
</feature>
<name>A0A656AXR4_VIBCL</name>
<reference evidence="2 3" key="1">
    <citation type="submission" date="2015-07" db="EMBL/GenBank/DDBJ databases">
        <authorList>
            <consortium name="Pathogen Informatics"/>
        </authorList>
    </citation>
    <scope>NUCLEOTIDE SEQUENCE [LARGE SCALE GENOMIC DNA]</scope>
    <source>
        <strain evidence="2 3">A316</strain>
    </source>
</reference>
<dbReference type="AlphaFoldDB" id="A0A656AXR4"/>
<sequence>MPRCRGERWWAKRSSDHFHAVHRLPKQEPTEWLFLPSVGLGNARSSGVGVSSAKSGHRQNQSLRHVQEPNAHFPQVPTGLQRPYCRCKRPLR</sequence>
<evidence type="ECO:0000256" key="1">
    <source>
        <dbReference type="SAM" id="MobiDB-lite"/>
    </source>
</evidence>
<dbReference type="EMBL" id="CWQY01000055">
    <property type="protein sequence ID" value="CSD35844.1"/>
    <property type="molecule type" value="Genomic_DNA"/>
</dbReference>
<accession>A0A656AXR4</accession>
<dbReference type="Proteomes" id="UP000041770">
    <property type="component" value="Unassembled WGS sequence"/>
</dbReference>